<name>A0A1I7NL19_9HYPH</name>
<keyword evidence="2" id="KW-1185">Reference proteome</keyword>
<evidence type="ECO:0000313" key="2">
    <source>
        <dbReference type="Proteomes" id="UP000199074"/>
    </source>
</evidence>
<proteinExistence type="predicted"/>
<dbReference type="STRING" id="429728.SAMN05216456_2133"/>
<accession>A0A1I7NL19</accession>
<evidence type="ECO:0008006" key="3">
    <source>
        <dbReference type="Google" id="ProtNLM"/>
    </source>
</evidence>
<sequence>MWFERAAPSAVMTKATYPGSACTPIELVNLAVEFETAAMEVLKNYKHGRTISAAPFRLLCIHAIELYLNAFLRQCGEPSSDIRSLQHNLSARLALTDKHGLVLKAKTKQHLESMSTNREYLTSRYAPDAQMLSQLNRLQATLLEVRGKVTSRLKRAGQILDA</sequence>
<protein>
    <recommendedName>
        <fullName evidence="3">HEPN domain-containing protein</fullName>
    </recommendedName>
</protein>
<dbReference type="EMBL" id="FPCK01000002">
    <property type="protein sequence ID" value="SFV35372.1"/>
    <property type="molecule type" value="Genomic_DNA"/>
</dbReference>
<gene>
    <name evidence="1" type="ORF">SAMN05216456_2133</name>
</gene>
<dbReference type="AlphaFoldDB" id="A0A1I7NL19"/>
<reference evidence="1 2" key="1">
    <citation type="submission" date="2016-10" db="EMBL/GenBank/DDBJ databases">
        <authorList>
            <person name="de Groot N.N."/>
        </authorList>
    </citation>
    <scope>NUCLEOTIDE SEQUENCE [LARGE SCALE GENOMIC DNA]</scope>
    <source>
        <strain evidence="1 2">IPL20</strain>
    </source>
</reference>
<organism evidence="1 2">
    <name type="scientific">Devosia crocina</name>
    <dbReference type="NCBI Taxonomy" id="429728"/>
    <lineage>
        <taxon>Bacteria</taxon>
        <taxon>Pseudomonadati</taxon>
        <taxon>Pseudomonadota</taxon>
        <taxon>Alphaproteobacteria</taxon>
        <taxon>Hyphomicrobiales</taxon>
        <taxon>Devosiaceae</taxon>
        <taxon>Devosia</taxon>
    </lineage>
</organism>
<dbReference type="Proteomes" id="UP000199074">
    <property type="component" value="Unassembled WGS sequence"/>
</dbReference>
<evidence type="ECO:0000313" key="1">
    <source>
        <dbReference type="EMBL" id="SFV35372.1"/>
    </source>
</evidence>